<feature type="transmembrane region" description="Helical" evidence="10">
    <location>
        <begin position="28"/>
        <end position="48"/>
    </location>
</feature>
<dbReference type="EMBL" id="QRUP01000037">
    <property type="protein sequence ID" value="RGR66819.1"/>
    <property type="molecule type" value="Genomic_DNA"/>
</dbReference>
<dbReference type="InterPro" id="IPR045070">
    <property type="entry name" value="MATE_MepA-like"/>
</dbReference>
<dbReference type="CDD" id="cd13143">
    <property type="entry name" value="MATE_MepA_like"/>
    <property type="match status" value="1"/>
</dbReference>
<keyword evidence="5" id="KW-1003">Cell membrane</keyword>
<feature type="transmembrane region" description="Helical" evidence="10">
    <location>
        <begin position="105"/>
        <end position="128"/>
    </location>
</feature>
<feature type="transmembrane region" description="Helical" evidence="10">
    <location>
        <begin position="180"/>
        <end position="202"/>
    </location>
</feature>
<organism evidence="11 12">
    <name type="scientific">Holdemania filiformis</name>
    <dbReference type="NCBI Taxonomy" id="61171"/>
    <lineage>
        <taxon>Bacteria</taxon>
        <taxon>Bacillati</taxon>
        <taxon>Bacillota</taxon>
        <taxon>Erysipelotrichia</taxon>
        <taxon>Erysipelotrichales</taxon>
        <taxon>Erysipelotrichaceae</taxon>
        <taxon>Holdemania</taxon>
    </lineage>
</organism>
<keyword evidence="6 10" id="KW-0812">Transmembrane</keyword>
<evidence type="ECO:0000256" key="10">
    <source>
        <dbReference type="SAM" id="Phobius"/>
    </source>
</evidence>
<feature type="transmembrane region" description="Helical" evidence="10">
    <location>
        <begin position="291"/>
        <end position="315"/>
    </location>
</feature>
<sequence>MCSPLDFSIIPRFILIQKGGSMSLKRKFIRFVLPSIASMLVFNLYTMVDGIFIANYAGETSLAAVNLAMPFINFMFAFSLLLSIGASTLISIHRGAGRTERANQLFSMNTAVLSVLALFISVSCVLFAQPLAVFLGAGSDTLNYVTEYLRIIGGFGFFFIVSYSFEVLIKADGFPQLSTFGVLLGAVTNIVLDALFVFGFHWGLAGAAWATGISQLLTFLVFFSHFLFSRKTHFHFTRFTLDLSQYQRIVPIGIADCITELSAGVIVFAFNHQILSIIGTSGVVSYTVMTYVYNLVLMAFVGIAQGCQPLVSYAVGQQDSKTIKLVYRYGLTAVALTSVLCFGGCWIFTPQIVSVFIRPQETALFGSTVAAFRLYSFCFLIMGYNVLTSGFFVALAKPKAALTLSLARGIVVILACLLAMSSAFGALGIWLTPTVSEGLCLILSFILLIKAKSWAAA</sequence>
<evidence type="ECO:0000256" key="4">
    <source>
        <dbReference type="ARBA" id="ARBA00022448"/>
    </source>
</evidence>
<evidence type="ECO:0000256" key="9">
    <source>
        <dbReference type="ARBA" id="ARBA00023251"/>
    </source>
</evidence>
<dbReference type="InterPro" id="IPR048279">
    <property type="entry name" value="MdtK-like"/>
</dbReference>
<dbReference type="PIRSF" id="PIRSF006603">
    <property type="entry name" value="DinF"/>
    <property type="match status" value="1"/>
</dbReference>
<dbReference type="InterPro" id="IPR051327">
    <property type="entry name" value="MATE_MepA_subfamily"/>
</dbReference>
<dbReference type="GO" id="GO:0015297">
    <property type="term" value="F:antiporter activity"/>
    <property type="evidence" value="ECO:0007669"/>
    <property type="project" value="InterPro"/>
</dbReference>
<dbReference type="Pfam" id="PF01554">
    <property type="entry name" value="MatE"/>
    <property type="match status" value="2"/>
</dbReference>
<dbReference type="GO" id="GO:0046677">
    <property type="term" value="P:response to antibiotic"/>
    <property type="evidence" value="ECO:0007669"/>
    <property type="project" value="UniProtKB-KW"/>
</dbReference>
<evidence type="ECO:0000256" key="3">
    <source>
        <dbReference type="ARBA" id="ARBA00022106"/>
    </source>
</evidence>
<dbReference type="GO" id="GO:0005886">
    <property type="term" value="C:plasma membrane"/>
    <property type="evidence" value="ECO:0007669"/>
    <property type="project" value="UniProtKB-SubCell"/>
</dbReference>
<keyword evidence="4" id="KW-0813">Transport</keyword>
<dbReference type="PANTHER" id="PTHR43823:SF3">
    <property type="entry name" value="MULTIDRUG EXPORT PROTEIN MEPA"/>
    <property type="match status" value="1"/>
</dbReference>
<keyword evidence="12" id="KW-1185">Reference proteome</keyword>
<keyword evidence="8 10" id="KW-0472">Membrane</keyword>
<gene>
    <name evidence="11" type="ORF">DWY25_17415</name>
</gene>
<keyword evidence="9" id="KW-0046">Antibiotic resistance</keyword>
<evidence type="ECO:0000256" key="2">
    <source>
        <dbReference type="ARBA" id="ARBA00008417"/>
    </source>
</evidence>
<feature type="transmembrane region" description="Helical" evidence="10">
    <location>
        <begin position="327"/>
        <end position="349"/>
    </location>
</feature>
<name>A0A412FFD9_9FIRM</name>
<keyword evidence="7 10" id="KW-1133">Transmembrane helix</keyword>
<reference evidence="11 12" key="1">
    <citation type="submission" date="2018-08" db="EMBL/GenBank/DDBJ databases">
        <title>A genome reference for cultivated species of the human gut microbiota.</title>
        <authorList>
            <person name="Zou Y."/>
            <person name="Xue W."/>
            <person name="Luo G."/>
        </authorList>
    </citation>
    <scope>NUCLEOTIDE SEQUENCE [LARGE SCALE GENOMIC DNA]</scope>
    <source>
        <strain evidence="11 12">AF24-29</strain>
    </source>
</reference>
<feature type="transmembrane region" description="Helical" evidence="10">
    <location>
        <begin position="430"/>
        <end position="449"/>
    </location>
</feature>
<dbReference type="Proteomes" id="UP000284178">
    <property type="component" value="Unassembled WGS sequence"/>
</dbReference>
<dbReference type="PANTHER" id="PTHR43823">
    <property type="entry name" value="SPORULATION PROTEIN YKVU"/>
    <property type="match status" value="1"/>
</dbReference>
<evidence type="ECO:0000256" key="5">
    <source>
        <dbReference type="ARBA" id="ARBA00022475"/>
    </source>
</evidence>
<protein>
    <recommendedName>
        <fullName evidence="3">Multidrug export protein MepA</fullName>
    </recommendedName>
</protein>
<comment type="subcellular location">
    <subcellularLocation>
        <location evidence="1">Cell membrane</location>
        <topology evidence="1">Multi-pass membrane protein</topology>
    </subcellularLocation>
</comment>
<feature type="transmembrane region" description="Helical" evidence="10">
    <location>
        <begin position="249"/>
        <end position="271"/>
    </location>
</feature>
<evidence type="ECO:0000313" key="11">
    <source>
        <dbReference type="EMBL" id="RGR66819.1"/>
    </source>
</evidence>
<dbReference type="GO" id="GO:0042910">
    <property type="term" value="F:xenobiotic transmembrane transporter activity"/>
    <property type="evidence" value="ECO:0007669"/>
    <property type="project" value="InterPro"/>
</dbReference>
<dbReference type="AlphaFoldDB" id="A0A412FFD9"/>
<comment type="similarity">
    <text evidence="2">Belongs to the multi antimicrobial extrusion (MATE) (TC 2.A.66.1) family. MepA subfamily.</text>
</comment>
<feature type="transmembrane region" description="Helical" evidence="10">
    <location>
        <begin position="68"/>
        <end position="93"/>
    </location>
</feature>
<evidence type="ECO:0000256" key="1">
    <source>
        <dbReference type="ARBA" id="ARBA00004651"/>
    </source>
</evidence>
<feature type="transmembrane region" description="Helical" evidence="10">
    <location>
        <begin position="148"/>
        <end position="168"/>
    </location>
</feature>
<evidence type="ECO:0000313" key="12">
    <source>
        <dbReference type="Proteomes" id="UP000284178"/>
    </source>
</evidence>
<feature type="transmembrane region" description="Helical" evidence="10">
    <location>
        <begin position="374"/>
        <end position="394"/>
    </location>
</feature>
<evidence type="ECO:0000256" key="7">
    <source>
        <dbReference type="ARBA" id="ARBA00022989"/>
    </source>
</evidence>
<comment type="caution">
    <text evidence="11">The sequence shown here is derived from an EMBL/GenBank/DDBJ whole genome shotgun (WGS) entry which is preliminary data.</text>
</comment>
<feature type="transmembrane region" description="Helical" evidence="10">
    <location>
        <begin position="406"/>
        <end position="424"/>
    </location>
</feature>
<feature type="transmembrane region" description="Helical" evidence="10">
    <location>
        <begin position="208"/>
        <end position="228"/>
    </location>
</feature>
<accession>A0A412FFD9</accession>
<proteinExistence type="inferred from homology"/>
<evidence type="ECO:0000256" key="6">
    <source>
        <dbReference type="ARBA" id="ARBA00022692"/>
    </source>
</evidence>
<dbReference type="InterPro" id="IPR002528">
    <property type="entry name" value="MATE_fam"/>
</dbReference>
<evidence type="ECO:0000256" key="8">
    <source>
        <dbReference type="ARBA" id="ARBA00023136"/>
    </source>
</evidence>